<name>A0A6S7ILC4_PARCT</name>
<evidence type="ECO:0000313" key="1">
    <source>
        <dbReference type="EMBL" id="CAB4017839.1"/>
    </source>
</evidence>
<keyword evidence="2" id="KW-1185">Reference proteome</keyword>
<protein>
    <submittedName>
        <fullName evidence="1">Uncharacterized protein</fullName>
    </submittedName>
</protein>
<dbReference type="Pfam" id="PF07534">
    <property type="entry name" value="TLD"/>
    <property type="match status" value="1"/>
</dbReference>
<accession>A0A6S7ILC4</accession>
<proteinExistence type="predicted"/>
<dbReference type="PROSITE" id="PS51886">
    <property type="entry name" value="TLDC"/>
    <property type="match status" value="1"/>
</dbReference>
<reference evidence="1" key="1">
    <citation type="submission" date="2020-04" db="EMBL/GenBank/DDBJ databases">
        <authorList>
            <person name="Alioto T."/>
            <person name="Alioto T."/>
            <person name="Gomez Garrido J."/>
        </authorList>
    </citation>
    <scope>NUCLEOTIDE SEQUENCE</scope>
    <source>
        <strain evidence="1">A484AB</strain>
    </source>
</reference>
<comment type="caution">
    <text evidence="1">The sequence shown here is derived from an EMBL/GenBank/DDBJ whole genome shotgun (WGS) entry which is preliminary data.</text>
</comment>
<dbReference type="OrthoDB" id="6142220at2759"/>
<sequence>DPVVQSLLKNSTILDDDTDDAQQLVEWMKDKKFGWQICYRASEDGWGSADFHRKCDDVGPTVTLIKCGTNVFGGFTDQSWKVSGPCVQTVFITAQNCVDNRDLAIERIDNKTYR</sequence>
<dbReference type="Proteomes" id="UP001152795">
    <property type="component" value="Unassembled WGS sequence"/>
</dbReference>
<organism evidence="1 2">
    <name type="scientific">Paramuricea clavata</name>
    <name type="common">Red gorgonian</name>
    <name type="synonym">Violescent sea-whip</name>
    <dbReference type="NCBI Taxonomy" id="317549"/>
    <lineage>
        <taxon>Eukaryota</taxon>
        <taxon>Metazoa</taxon>
        <taxon>Cnidaria</taxon>
        <taxon>Anthozoa</taxon>
        <taxon>Octocorallia</taxon>
        <taxon>Malacalcyonacea</taxon>
        <taxon>Plexauridae</taxon>
        <taxon>Paramuricea</taxon>
    </lineage>
</organism>
<dbReference type="EMBL" id="CACRXK020009726">
    <property type="protein sequence ID" value="CAB4017839.1"/>
    <property type="molecule type" value="Genomic_DNA"/>
</dbReference>
<gene>
    <name evidence="1" type="ORF">PACLA_8A082359</name>
</gene>
<dbReference type="InterPro" id="IPR006571">
    <property type="entry name" value="TLDc_dom"/>
</dbReference>
<feature type="non-terminal residue" evidence="1">
    <location>
        <position position="114"/>
    </location>
</feature>
<evidence type="ECO:0000313" key="2">
    <source>
        <dbReference type="Proteomes" id="UP001152795"/>
    </source>
</evidence>
<dbReference type="AlphaFoldDB" id="A0A6S7ILC4"/>